<evidence type="ECO:0000313" key="1">
    <source>
        <dbReference type="EMBL" id="MBC5721919.1"/>
    </source>
</evidence>
<name>A0A8J6J0U0_9FIRM</name>
<reference evidence="1" key="1">
    <citation type="submission" date="2020-08" db="EMBL/GenBank/DDBJ databases">
        <title>Genome public.</title>
        <authorList>
            <person name="Liu C."/>
            <person name="Sun Q."/>
        </authorList>
    </citation>
    <scope>NUCLEOTIDE SEQUENCE</scope>
    <source>
        <strain evidence="1">NSJ-23</strain>
    </source>
</reference>
<dbReference type="EMBL" id="JACOPO010000002">
    <property type="protein sequence ID" value="MBC5721919.1"/>
    <property type="molecule type" value="Genomic_DNA"/>
</dbReference>
<dbReference type="AlphaFoldDB" id="A0A8J6J0U0"/>
<dbReference type="Proteomes" id="UP000628736">
    <property type="component" value="Unassembled WGS sequence"/>
</dbReference>
<dbReference type="RefSeq" id="WP_186852233.1">
    <property type="nucleotide sequence ID" value="NZ_JACOPO010000002.1"/>
</dbReference>
<gene>
    <name evidence="1" type="ORF">H8S11_03680</name>
</gene>
<accession>A0A8J6J0U0</accession>
<organism evidence="1 2">
    <name type="scientific">Flintibacter hominis</name>
    <dbReference type="NCBI Taxonomy" id="2763048"/>
    <lineage>
        <taxon>Bacteria</taxon>
        <taxon>Bacillati</taxon>
        <taxon>Bacillota</taxon>
        <taxon>Clostridia</taxon>
        <taxon>Eubacteriales</taxon>
        <taxon>Flintibacter</taxon>
    </lineage>
</organism>
<protein>
    <submittedName>
        <fullName evidence="1">Uncharacterized protein</fullName>
    </submittedName>
</protein>
<evidence type="ECO:0000313" key="2">
    <source>
        <dbReference type="Proteomes" id="UP000628736"/>
    </source>
</evidence>
<sequence>MNSYKINFINNTMTITKTFERAANNPYSEEYKLVQKIRADFPTMQFVRKASPAAERPNPFKGLTYAAMERYILCEGSSELMSEFEKVRERSAIAPNPYLLVRNWFVQRFPEYMEQRNEGQELHIKTYEAA</sequence>
<proteinExistence type="predicted"/>
<keyword evidence="2" id="KW-1185">Reference proteome</keyword>
<comment type="caution">
    <text evidence="1">The sequence shown here is derived from an EMBL/GenBank/DDBJ whole genome shotgun (WGS) entry which is preliminary data.</text>
</comment>